<sequence>MNPKQLSILTDCRKVKAAAVLVNGYSPVYNYALFPHQKHDGILYQMMGIPLVADMRRMRMRG</sequence>
<dbReference type="Proteomes" id="UP000183107">
    <property type="component" value="Unassembled WGS sequence"/>
</dbReference>
<proteinExistence type="predicted"/>
<protein>
    <submittedName>
        <fullName evidence="1">Uncharacterized protein</fullName>
    </submittedName>
</protein>
<accession>A0A1I5AMG2</accession>
<reference evidence="2" key="1">
    <citation type="submission" date="2016-10" db="EMBL/GenBank/DDBJ databases">
        <authorList>
            <person name="Varghese N."/>
        </authorList>
    </citation>
    <scope>NUCLEOTIDE SEQUENCE [LARGE SCALE GENOMIC DNA]</scope>
    <source>
        <strain evidence="2">Nsp8</strain>
    </source>
</reference>
<organism evidence="1 2">
    <name type="scientific">Nitrosospira briensis</name>
    <dbReference type="NCBI Taxonomy" id="35799"/>
    <lineage>
        <taxon>Bacteria</taxon>
        <taxon>Pseudomonadati</taxon>
        <taxon>Pseudomonadota</taxon>
        <taxon>Betaproteobacteria</taxon>
        <taxon>Nitrosomonadales</taxon>
        <taxon>Nitrosomonadaceae</taxon>
        <taxon>Nitrosospira</taxon>
    </lineage>
</organism>
<dbReference type="EMBL" id="FOVJ01000002">
    <property type="protein sequence ID" value="SFN63637.1"/>
    <property type="molecule type" value="Genomic_DNA"/>
</dbReference>
<gene>
    <name evidence="1" type="ORF">SAMN05216386_1456</name>
</gene>
<name>A0A1I5AMG2_9PROT</name>
<evidence type="ECO:0000313" key="2">
    <source>
        <dbReference type="Proteomes" id="UP000183107"/>
    </source>
</evidence>
<evidence type="ECO:0000313" key="1">
    <source>
        <dbReference type="EMBL" id="SFN63637.1"/>
    </source>
</evidence>
<dbReference type="AlphaFoldDB" id="A0A1I5AMG2"/>
<keyword evidence="2" id="KW-1185">Reference proteome</keyword>